<evidence type="ECO:0000256" key="6">
    <source>
        <dbReference type="PROSITE-ProRule" id="PRU01240"/>
    </source>
</evidence>
<proteinExistence type="inferred from homology"/>
<dbReference type="InterPro" id="IPR034187">
    <property type="entry name" value="Peptidases_S8_5"/>
</dbReference>
<evidence type="ECO:0000313" key="12">
    <source>
        <dbReference type="Proteomes" id="UP001362999"/>
    </source>
</evidence>
<dbReference type="PANTHER" id="PTHR43399">
    <property type="entry name" value="SUBTILISIN-RELATED"/>
    <property type="match status" value="1"/>
</dbReference>
<dbReference type="CDD" id="cd07489">
    <property type="entry name" value="Peptidases_S8_5"/>
    <property type="match status" value="1"/>
</dbReference>
<dbReference type="SUPFAM" id="SSF52743">
    <property type="entry name" value="Subtilisin-like"/>
    <property type="match status" value="1"/>
</dbReference>
<feature type="domain" description="C5a peptidase/Subtilisin-like protease SBT2-like Fn3-like" evidence="10">
    <location>
        <begin position="616"/>
        <end position="721"/>
    </location>
</feature>
<dbReference type="InterPro" id="IPR000209">
    <property type="entry name" value="Peptidase_S8/S53_dom"/>
</dbReference>
<name>A0AAW0C0T8_9AGAR</name>
<evidence type="ECO:0000313" key="11">
    <source>
        <dbReference type="EMBL" id="KAK7032714.1"/>
    </source>
</evidence>
<evidence type="ECO:0000256" key="2">
    <source>
        <dbReference type="ARBA" id="ARBA00022670"/>
    </source>
</evidence>
<dbReference type="InterPro" id="IPR051048">
    <property type="entry name" value="Peptidase_S8/S53_subtilisin"/>
</dbReference>
<feature type="chain" id="PRO_5043743337" evidence="7">
    <location>
        <begin position="18"/>
        <end position="897"/>
    </location>
</feature>
<dbReference type="Pfam" id="PF00082">
    <property type="entry name" value="Peptidase_S8"/>
    <property type="match status" value="1"/>
</dbReference>
<reference evidence="11 12" key="1">
    <citation type="journal article" date="2024" name="J Genomics">
        <title>Draft genome sequencing and assembly of Favolaschia claudopus CIRM-BRFM 2984 isolated from oak limbs.</title>
        <authorList>
            <person name="Navarro D."/>
            <person name="Drula E."/>
            <person name="Chaduli D."/>
            <person name="Cazenave R."/>
            <person name="Ahrendt S."/>
            <person name="Wang J."/>
            <person name="Lipzen A."/>
            <person name="Daum C."/>
            <person name="Barry K."/>
            <person name="Grigoriev I.V."/>
            <person name="Favel A."/>
            <person name="Rosso M.N."/>
            <person name="Martin F."/>
        </authorList>
    </citation>
    <scope>NUCLEOTIDE SEQUENCE [LARGE SCALE GENOMIC DNA]</scope>
    <source>
        <strain evidence="11 12">CIRM-BRFM 2984</strain>
    </source>
</reference>
<dbReference type="InterPro" id="IPR015500">
    <property type="entry name" value="Peptidase_S8_subtilisin-rel"/>
</dbReference>
<comment type="caution">
    <text evidence="11">The sequence shown here is derived from an EMBL/GenBank/DDBJ whole genome shotgun (WGS) entry which is preliminary data.</text>
</comment>
<organism evidence="11 12">
    <name type="scientific">Favolaschia claudopus</name>
    <dbReference type="NCBI Taxonomy" id="2862362"/>
    <lineage>
        <taxon>Eukaryota</taxon>
        <taxon>Fungi</taxon>
        <taxon>Dikarya</taxon>
        <taxon>Basidiomycota</taxon>
        <taxon>Agaricomycotina</taxon>
        <taxon>Agaricomycetes</taxon>
        <taxon>Agaricomycetidae</taxon>
        <taxon>Agaricales</taxon>
        <taxon>Marasmiineae</taxon>
        <taxon>Mycenaceae</taxon>
        <taxon>Favolaschia</taxon>
    </lineage>
</organism>
<dbReference type="PRINTS" id="PR00723">
    <property type="entry name" value="SUBTILISIN"/>
</dbReference>
<dbReference type="GO" id="GO:0004252">
    <property type="term" value="F:serine-type endopeptidase activity"/>
    <property type="evidence" value="ECO:0007669"/>
    <property type="project" value="InterPro"/>
</dbReference>
<dbReference type="PANTHER" id="PTHR43399:SF4">
    <property type="entry name" value="CELL WALL-ASSOCIATED PROTEASE"/>
    <property type="match status" value="1"/>
</dbReference>
<dbReference type="Pfam" id="PF02225">
    <property type="entry name" value="PA"/>
    <property type="match status" value="1"/>
</dbReference>
<evidence type="ECO:0000259" key="10">
    <source>
        <dbReference type="Pfam" id="PF06280"/>
    </source>
</evidence>
<comment type="similarity">
    <text evidence="1 6">Belongs to the peptidase S8 family.</text>
</comment>
<dbReference type="Pfam" id="PF06280">
    <property type="entry name" value="fn3_5"/>
    <property type="match status" value="1"/>
</dbReference>
<dbReference type="PROSITE" id="PS51892">
    <property type="entry name" value="SUBTILASE"/>
    <property type="match status" value="1"/>
</dbReference>
<evidence type="ECO:0000256" key="5">
    <source>
        <dbReference type="ARBA" id="ARBA00022825"/>
    </source>
</evidence>
<dbReference type="CDD" id="cd02124">
    <property type="entry name" value="PA_PoS1_like"/>
    <property type="match status" value="1"/>
</dbReference>
<dbReference type="GO" id="GO:0006508">
    <property type="term" value="P:proteolysis"/>
    <property type="evidence" value="ECO:0007669"/>
    <property type="project" value="UniProtKB-KW"/>
</dbReference>
<evidence type="ECO:0000256" key="4">
    <source>
        <dbReference type="ARBA" id="ARBA00022801"/>
    </source>
</evidence>
<dbReference type="InterPro" id="IPR023828">
    <property type="entry name" value="Peptidase_S8_Ser-AS"/>
</dbReference>
<evidence type="ECO:0000259" key="9">
    <source>
        <dbReference type="Pfam" id="PF02225"/>
    </source>
</evidence>
<keyword evidence="2 11" id="KW-0645">Protease</keyword>
<keyword evidence="4" id="KW-0378">Hydrolase</keyword>
<evidence type="ECO:0000256" key="1">
    <source>
        <dbReference type="ARBA" id="ARBA00011073"/>
    </source>
</evidence>
<dbReference type="PROSITE" id="PS00138">
    <property type="entry name" value="SUBTILASE_SER"/>
    <property type="match status" value="1"/>
</dbReference>
<feature type="domain" description="PA" evidence="9">
    <location>
        <begin position="392"/>
        <end position="461"/>
    </location>
</feature>
<dbReference type="InterPro" id="IPR010435">
    <property type="entry name" value="C5a/SBT2-like_Fn3"/>
</dbReference>
<protein>
    <submittedName>
        <fullName evidence="11">Minor extracellular protease vpr</fullName>
    </submittedName>
</protein>
<keyword evidence="12" id="KW-1185">Reference proteome</keyword>
<accession>A0AAW0C0T8</accession>
<comment type="caution">
    <text evidence="6">Lacks conserved residue(s) required for the propagation of feature annotation.</text>
</comment>
<dbReference type="Proteomes" id="UP001362999">
    <property type="component" value="Unassembled WGS sequence"/>
</dbReference>
<dbReference type="EMBL" id="JAWWNJ010000023">
    <property type="protein sequence ID" value="KAK7032714.1"/>
    <property type="molecule type" value="Genomic_DNA"/>
</dbReference>
<keyword evidence="3 7" id="KW-0732">Signal</keyword>
<dbReference type="AlphaFoldDB" id="A0AAW0C0T8"/>
<dbReference type="InterPro" id="IPR036852">
    <property type="entry name" value="Peptidase_S8/S53_dom_sf"/>
</dbReference>
<dbReference type="Gene3D" id="3.50.30.30">
    <property type="match status" value="1"/>
</dbReference>
<dbReference type="SUPFAM" id="SSF52025">
    <property type="entry name" value="PA domain"/>
    <property type="match status" value="1"/>
</dbReference>
<sequence length="897" mass="94009">MKAFVSLALLGASSVFASKASLSNVERVTKLPIQTDKFIVEVSHAEDIPNKRELGTAHEQLYRSLRARKISFDVHKEYDAPGIFVGAALTLENAQDVSDILKTEGVVAIRPVRTFPRPVPVSFKHISPGDKGLPDSESTHISTGVDKLHAKGITGKGIKIGMLTLLSLDTGTDYTHPFLGGGFGPGFKVAGGYDLVGDAYTGSNAPVPDADPLDQCAGLLMDSYLQELTLPYGIIGANPGNPFNISGVAYDSTIFSYRIFGCNGSVNDDVIVDALLRGVKDKMDILTMSLGGADGWTESTGSVVSSRIAASGKIVTIAAGNEGASGAWYSSSPGNAIDAISVASTDNTIVPLQTITVGGVTHDPIVYYATFPLPINETRPLYATSNDTAIVDDACNPLPASTPDLSGFVVLVRRGTCPFTTKIANIAASGANAALIYDNGNGFAGIEVGDFHAVLIQAEDGVFLAQQYAAGQSMSVTFPQTGGSVDFPSPTGGLVSDFTTYGPTNDLYFKPSFAAPGGSIMSTYPVTLGTWALLSGTSMATPHTAGSSALLLQVKGKTAAVARGARTLFQATAQPISSSHTDGDPLQTVSQQGAGLIQVYDAIYGTTLLSKTELLLNDTKHFVGTQKFSVKNAGKTVKTYTLRHTPAGSAVTIGPNSILPGLGPVALTTQYASVSFNTGKFTLRPGQSHEVVATIKPPKGVDTTTYPVYSGFIHVTSGSESVHATYLGLAASIKDKQVIDNTDIIFGVQLPVVLDSTGNVQQAPVNYTLVGTDAPTIIWRQAFGTPLLRLDLVASDISLNGTLNKRGAISFTSSHKGGSFAKVPTLGALLEIPYLGRNDENEETLDNTLVLSKTFANGTTIRSGSYKVLLRALRVTGDPTNEADYESWLSPIIGISA</sequence>
<dbReference type="GO" id="GO:0016020">
    <property type="term" value="C:membrane"/>
    <property type="evidence" value="ECO:0007669"/>
    <property type="project" value="InterPro"/>
</dbReference>
<feature type="domain" description="Peptidase S8/S53" evidence="8">
    <location>
        <begin position="233"/>
        <end position="595"/>
    </location>
</feature>
<evidence type="ECO:0000256" key="7">
    <source>
        <dbReference type="SAM" id="SignalP"/>
    </source>
</evidence>
<evidence type="ECO:0000259" key="8">
    <source>
        <dbReference type="Pfam" id="PF00082"/>
    </source>
</evidence>
<evidence type="ECO:0000256" key="3">
    <source>
        <dbReference type="ARBA" id="ARBA00022729"/>
    </source>
</evidence>
<keyword evidence="5" id="KW-0720">Serine protease</keyword>
<dbReference type="InterPro" id="IPR003137">
    <property type="entry name" value="PA_domain"/>
</dbReference>
<dbReference type="Gene3D" id="3.40.50.200">
    <property type="entry name" value="Peptidase S8/S53 domain"/>
    <property type="match status" value="2"/>
</dbReference>
<dbReference type="InterPro" id="IPR046450">
    <property type="entry name" value="PA_dom_sf"/>
</dbReference>
<feature type="signal peptide" evidence="7">
    <location>
        <begin position="1"/>
        <end position="17"/>
    </location>
</feature>
<gene>
    <name evidence="11" type="ORF">R3P38DRAFT_3502387</name>
</gene>